<sequence length="332" mass="38459">MIVACRRLRRILHLCGRSSSRPYYVALCMLLFTLSSHVDWKEIFAAEDPEVDITTHLNHLDLLDPQKIAVRENISSNDLIVVTAFSYNHAKEARLFCEHFNTHPELSKWTGSWRLILYNLGDVSPYMIERMRRQCPKAEFRDFDFSPYPRYVRRLKEYRWKHLLIAEMLKESPLVFYGDTSARVLNYKSQTPMQDIIDEILQPNRIGVSLYTETTSSIFQATNPLMFPFFTYNVSMAKDVTMCNASPALWIGTNEVKTYILREMVKCSLERDCMAPPGSQIPCSSNEDSGIYSNCHRYDQSALNIVLSQVSNYQSYLYISGTQNVAVRRGIH</sequence>
<name>A0AA39GV01_9BILA</name>
<proteinExistence type="predicted"/>
<protein>
    <submittedName>
        <fullName evidence="1">Uncharacterized protein</fullName>
    </submittedName>
</protein>
<dbReference type="PANTHER" id="PTHR31389">
    <property type="entry name" value="LD39211P"/>
    <property type="match status" value="1"/>
</dbReference>
<dbReference type="InterPro" id="IPR012444">
    <property type="entry name" value="DUF1647"/>
</dbReference>
<comment type="caution">
    <text evidence="1">The sequence shown here is derived from an EMBL/GenBank/DDBJ whole genome shotgun (WGS) entry which is preliminary data.</text>
</comment>
<evidence type="ECO:0000313" key="1">
    <source>
        <dbReference type="EMBL" id="KAK0393659.1"/>
    </source>
</evidence>
<reference evidence="1" key="1">
    <citation type="submission" date="2023-06" db="EMBL/GenBank/DDBJ databases">
        <title>Genomic analysis of the entomopathogenic nematode Steinernema hermaphroditum.</title>
        <authorList>
            <person name="Schwarz E.M."/>
            <person name="Heppert J.K."/>
            <person name="Baniya A."/>
            <person name="Schwartz H.T."/>
            <person name="Tan C.-H."/>
            <person name="Antoshechkin I."/>
            <person name="Sternberg P.W."/>
            <person name="Goodrich-Blair H."/>
            <person name="Dillman A.R."/>
        </authorList>
    </citation>
    <scope>NUCLEOTIDE SEQUENCE</scope>
    <source>
        <strain evidence="1">PS9179</strain>
        <tissue evidence="1">Whole animal</tissue>
    </source>
</reference>
<dbReference type="EMBL" id="JAUCMV010000005">
    <property type="protein sequence ID" value="KAK0393659.1"/>
    <property type="molecule type" value="Genomic_DNA"/>
</dbReference>
<accession>A0AA39GV01</accession>
<dbReference type="AlphaFoldDB" id="A0AA39GV01"/>
<gene>
    <name evidence="1" type="ORF">QR680_000339</name>
</gene>
<dbReference type="Proteomes" id="UP001175271">
    <property type="component" value="Unassembled WGS sequence"/>
</dbReference>
<dbReference type="Pfam" id="PF07801">
    <property type="entry name" value="DUF1647"/>
    <property type="match status" value="1"/>
</dbReference>
<organism evidence="1 2">
    <name type="scientific">Steinernema hermaphroditum</name>
    <dbReference type="NCBI Taxonomy" id="289476"/>
    <lineage>
        <taxon>Eukaryota</taxon>
        <taxon>Metazoa</taxon>
        <taxon>Ecdysozoa</taxon>
        <taxon>Nematoda</taxon>
        <taxon>Chromadorea</taxon>
        <taxon>Rhabditida</taxon>
        <taxon>Tylenchina</taxon>
        <taxon>Panagrolaimomorpha</taxon>
        <taxon>Strongyloidoidea</taxon>
        <taxon>Steinernematidae</taxon>
        <taxon>Steinernema</taxon>
    </lineage>
</organism>
<evidence type="ECO:0000313" key="2">
    <source>
        <dbReference type="Proteomes" id="UP001175271"/>
    </source>
</evidence>
<dbReference type="PANTHER" id="PTHR31389:SF4">
    <property type="entry name" value="LD39211P"/>
    <property type="match status" value="1"/>
</dbReference>
<keyword evidence="2" id="KW-1185">Reference proteome</keyword>